<feature type="domain" description="Fe2OG dioxygenase" evidence="8">
    <location>
        <begin position="162"/>
        <end position="263"/>
    </location>
</feature>
<sequence>MGSQTALKLPVIDFTKPDLKPGTVVWNLVKSQVEQALQEYGCFEALFHKIPLEIREAILGAVEELFDLPLQIKTRNVSKLPYNGYIGQYPHLSLYESIGIDDPNNMEKVEAQTSTFWPEGNTRFSKTVQSFSKQLSELDEMIRRMILEIFHLEKYIDEHMNSTNYLLRVMKYKEPKTSETQLGLSAHTDKNLLTILYQNEVHGLGVQSNKEEWIDVKPSKDSFIVFVGECLHAWLNGRLKATYHRVMMSGDKPRYSLGLFSFPKGGCIMKAPEELVDEAHPSLYKPFDYAEFLKFCYSEEGRIPKSAIKAYCGV</sequence>
<dbReference type="InterPro" id="IPR050231">
    <property type="entry name" value="Iron_ascorbate_oxido_reductase"/>
</dbReference>
<evidence type="ECO:0000256" key="6">
    <source>
        <dbReference type="ARBA" id="ARBA00057022"/>
    </source>
</evidence>
<dbReference type="InterPro" id="IPR005123">
    <property type="entry name" value="Oxoglu/Fe-dep_dioxygenase_dom"/>
</dbReference>
<dbReference type="GeneID" id="111318555"/>
<keyword evidence="9" id="KW-1185">Reference proteome</keyword>
<organism evidence="9 10">
    <name type="scientific">Durio zibethinus</name>
    <name type="common">Durian</name>
    <dbReference type="NCBI Taxonomy" id="66656"/>
    <lineage>
        <taxon>Eukaryota</taxon>
        <taxon>Viridiplantae</taxon>
        <taxon>Streptophyta</taxon>
        <taxon>Embryophyta</taxon>
        <taxon>Tracheophyta</taxon>
        <taxon>Spermatophyta</taxon>
        <taxon>Magnoliopsida</taxon>
        <taxon>eudicotyledons</taxon>
        <taxon>Gunneridae</taxon>
        <taxon>Pentapetalae</taxon>
        <taxon>rosids</taxon>
        <taxon>malvids</taxon>
        <taxon>Malvales</taxon>
        <taxon>Malvaceae</taxon>
        <taxon>Helicteroideae</taxon>
        <taxon>Durio</taxon>
    </lineage>
</organism>
<dbReference type="InterPro" id="IPR027443">
    <property type="entry name" value="IPNS-like_sf"/>
</dbReference>
<dbReference type="KEGG" id="dzi:111318555"/>
<comment type="function">
    <text evidence="6">Probable 2-oxoglutarate-dependent dioxygenase that may be involved in glucosinolates biosynthesis. May play a role in the production of aliphatic glucosinolates.</text>
</comment>
<dbReference type="Gene3D" id="2.60.120.330">
    <property type="entry name" value="B-lactam Antibiotic, Isopenicillin N Synthase, Chain"/>
    <property type="match status" value="1"/>
</dbReference>
<evidence type="ECO:0000256" key="5">
    <source>
        <dbReference type="ARBA" id="ARBA00023004"/>
    </source>
</evidence>
<reference evidence="10" key="1">
    <citation type="submission" date="2025-08" db="UniProtKB">
        <authorList>
            <consortium name="RefSeq"/>
        </authorList>
    </citation>
    <scope>IDENTIFICATION</scope>
    <source>
        <tissue evidence="10">Fruit stalk</tissue>
    </source>
</reference>
<dbReference type="Proteomes" id="UP000515121">
    <property type="component" value="Unplaced"/>
</dbReference>
<evidence type="ECO:0000313" key="9">
    <source>
        <dbReference type="Proteomes" id="UP000515121"/>
    </source>
</evidence>
<dbReference type="OrthoDB" id="288590at2759"/>
<gene>
    <name evidence="10" type="primary">LOC111318555</name>
</gene>
<evidence type="ECO:0000256" key="3">
    <source>
        <dbReference type="ARBA" id="ARBA00022964"/>
    </source>
</evidence>
<dbReference type="RefSeq" id="XP_022777149.1">
    <property type="nucleotide sequence ID" value="XM_022921414.1"/>
</dbReference>
<dbReference type="PROSITE" id="PS51471">
    <property type="entry name" value="FE2OG_OXY"/>
    <property type="match status" value="1"/>
</dbReference>
<evidence type="ECO:0000256" key="1">
    <source>
        <dbReference type="ARBA" id="ARBA00008056"/>
    </source>
</evidence>
<evidence type="ECO:0000313" key="10">
    <source>
        <dbReference type="RefSeq" id="XP_022777149.1"/>
    </source>
</evidence>
<dbReference type="GO" id="GO:0046872">
    <property type="term" value="F:metal ion binding"/>
    <property type="evidence" value="ECO:0007669"/>
    <property type="project" value="UniProtKB-KW"/>
</dbReference>
<keyword evidence="2 7" id="KW-0479">Metal-binding</keyword>
<evidence type="ECO:0000256" key="4">
    <source>
        <dbReference type="ARBA" id="ARBA00023002"/>
    </source>
</evidence>
<proteinExistence type="inferred from homology"/>
<protein>
    <submittedName>
        <fullName evidence="10">Probable 2-oxoglutarate-dependent dioxygenase AOP1</fullName>
    </submittedName>
</protein>
<evidence type="ECO:0000259" key="8">
    <source>
        <dbReference type="PROSITE" id="PS51471"/>
    </source>
</evidence>
<dbReference type="Pfam" id="PF03171">
    <property type="entry name" value="2OG-FeII_Oxy"/>
    <property type="match status" value="1"/>
</dbReference>
<keyword evidence="3 10" id="KW-0223">Dioxygenase</keyword>
<dbReference type="PANTHER" id="PTHR47990">
    <property type="entry name" value="2-OXOGLUTARATE (2OG) AND FE(II)-DEPENDENT OXYGENASE SUPERFAMILY PROTEIN-RELATED"/>
    <property type="match status" value="1"/>
</dbReference>
<name>A0A6P6BJ60_DURZI</name>
<dbReference type="GO" id="GO:0051213">
    <property type="term" value="F:dioxygenase activity"/>
    <property type="evidence" value="ECO:0007669"/>
    <property type="project" value="UniProtKB-KW"/>
</dbReference>
<dbReference type="FunFam" id="2.60.120.330:FF:000022">
    <property type="entry name" value="Probable 2-oxoglutarate-dependent dioxygenase AOP1.2"/>
    <property type="match status" value="1"/>
</dbReference>
<keyword evidence="4 7" id="KW-0560">Oxidoreductase</keyword>
<dbReference type="InterPro" id="IPR044861">
    <property type="entry name" value="IPNS-like_FE2OG_OXY"/>
</dbReference>
<evidence type="ECO:0000256" key="7">
    <source>
        <dbReference type="RuleBase" id="RU003682"/>
    </source>
</evidence>
<dbReference type="Pfam" id="PF14226">
    <property type="entry name" value="DIOX_N"/>
    <property type="match status" value="1"/>
</dbReference>
<accession>A0A6P6BJ60</accession>
<dbReference type="InterPro" id="IPR026992">
    <property type="entry name" value="DIOX_N"/>
</dbReference>
<comment type="similarity">
    <text evidence="1 7">Belongs to the iron/ascorbate-dependent oxidoreductase family.</text>
</comment>
<evidence type="ECO:0000256" key="2">
    <source>
        <dbReference type="ARBA" id="ARBA00022723"/>
    </source>
</evidence>
<dbReference type="AlphaFoldDB" id="A0A6P6BJ60"/>
<dbReference type="SUPFAM" id="SSF51197">
    <property type="entry name" value="Clavaminate synthase-like"/>
    <property type="match status" value="1"/>
</dbReference>
<keyword evidence="5 7" id="KW-0408">Iron</keyword>